<organism evidence="2 3">
    <name type="scientific">Sulfoacidibacillus thermotolerans</name>
    <name type="common">Acidibacillus sulfuroxidans</name>
    <dbReference type="NCBI Taxonomy" id="1765684"/>
    <lineage>
        <taxon>Bacteria</taxon>
        <taxon>Bacillati</taxon>
        <taxon>Bacillota</taxon>
        <taxon>Bacilli</taxon>
        <taxon>Bacillales</taxon>
        <taxon>Alicyclobacillaceae</taxon>
        <taxon>Sulfoacidibacillus</taxon>
    </lineage>
</organism>
<evidence type="ECO:0000313" key="3">
    <source>
        <dbReference type="Proteomes" id="UP000245380"/>
    </source>
</evidence>
<dbReference type="PANTHER" id="PTHR37806:SF1">
    <property type="entry name" value="PEPTIDASE C39-LIKE DOMAIN-CONTAINING PROTEIN"/>
    <property type="match status" value="1"/>
</dbReference>
<feature type="domain" description="Peptidase C39-like" evidence="1">
    <location>
        <begin position="299"/>
        <end position="461"/>
    </location>
</feature>
<dbReference type="RefSeq" id="WP_181362853.1">
    <property type="nucleotide sequence ID" value="NZ_MPDK01000003.1"/>
</dbReference>
<dbReference type="Gene3D" id="3.90.70.10">
    <property type="entry name" value="Cysteine proteinases"/>
    <property type="match status" value="1"/>
</dbReference>
<evidence type="ECO:0000313" key="2">
    <source>
        <dbReference type="EMBL" id="PWI58489.1"/>
    </source>
</evidence>
<keyword evidence="3" id="KW-1185">Reference proteome</keyword>
<dbReference type="InterPro" id="IPR038765">
    <property type="entry name" value="Papain-like_cys_pep_sf"/>
</dbReference>
<gene>
    <name evidence="2" type="ORF">BM613_02910</name>
</gene>
<evidence type="ECO:0000259" key="1">
    <source>
        <dbReference type="Pfam" id="PF13529"/>
    </source>
</evidence>
<dbReference type="InterPro" id="IPR039564">
    <property type="entry name" value="Peptidase_C39-like"/>
</dbReference>
<name>A0A2U3DB25_SULT2</name>
<dbReference type="PANTHER" id="PTHR37806">
    <property type="entry name" value="LMO0724 PROTEIN"/>
    <property type="match status" value="1"/>
</dbReference>
<dbReference type="AlphaFoldDB" id="A0A2U3DB25"/>
<dbReference type="Proteomes" id="UP000245380">
    <property type="component" value="Unassembled WGS sequence"/>
</dbReference>
<dbReference type="EMBL" id="MPDK01000003">
    <property type="protein sequence ID" value="PWI58489.1"/>
    <property type="molecule type" value="Genomic_DNA"/>
</dbReference>
<protein>
    <recommendedName>
        <fullName evidence="1">Peptidase C39-like domain-containing protein</fullName>
    </recommendedName>
</protein>
<dbReference type="Pfam" id="PF13529">
    <property type="entry name" value="Peptidase_C39_2"/>
    <property type="match status" value="1"/>
</dbReference>
<sequence length="503" mass="55809">MKRKWLTYFIVVGATLGSAVFITAAFASSNARAKQWMTTGDMMTEITSLAAPHYAFETASNKMWDAIMFDRDNGWLHTLSALNSYTLSVSQPFTRKEAAALVVAMFGIKLSPKSTPLAFAKQAGWFRTMSAGPYFTIQSAQAFMQNVMNYVLQNKLTPHFSAVGFADLHHASLSTQGGFMAALQSEVGRVLQTPFVPSTWWRGCVVKPTQNVTAQQVAQWIHRFALHTQFPVFLNHLDTDPYLWASQLSLFHATAITDPDHILTAQEAKQIIDNLNSLMKGQLPSASGKFVPMPVRQLLPVKVISQLPELPNGCEVTSLSMLLQFEGIPVTNMTLASEIARAQTPLVEDQGQVVRWGNPNDGFVGHMSRQPGFGVYNGPIAQLMEKYLPNDVLNLTGATKQTILRVLASGRPVEAWTNVYFRPVTDFVTWMSDHGPVRTTFDEHAVVLVGYGKHSVYLDNPLTGEEAERVNAKLFWASWIQMGRQAVTVKQNTQVAVEQEEAH</sequence>
<reference evidence="2 3" key="1">
    <citation type="submission" date="2016-11" db="EMBL/GenBank/DDBJ databases">
        <title>Comparative genomics of Acidibacillus ferroxidans species.</title>
        <authorList>
            <person name="Oliveira G."/>
            <person name="Nunes G."/>
            <person name="Oliveira R."/>
            <person name="Araujo F."/>
            <person name="Salim A."/>
            <person name="Scholte L."/>
            <person name="Morais D."/>
            <person name="Nancucheo I."/>
            <person name="Johnson D.B."/>
            <person name="Grail B."/>
            <person name="Bittencourt J."/>
            <person name="Valadares R."/>
        </authorList>
    </citation>
    <scope>NUCLEOTIDE SEQUENCE [LARGE SCALE GENOMIC DNA]</scope>
    <source>
        <strain evidence="2 3">Y002</strain>
    </source>
</reference>
<comment type="caution">
    <text evidence="2">The sequence shown here is derived from an EMBL/GenBank/DDBJ whole genome shotgun (WGS) entry which is preliminary data.</text>
</comment>
<accession>A0A2U3DB25</accession>
<proteinExistence type="predicted"/>
<dbReference type="SUPFAM" id="SSF54001">
    <property type="entry name" value="Cysteine proteinases"/>
    <property type="match status" value="1"/>
</dbReference>